<sequence length="119" mass="13968">MSWICGTIPSKRVVGLRYNKIKSLTQLTEHFQYLRFWLFLLCFSTSLLLCFVPKRFTRVVALFQNDLHVLLLDSDAFLLPCSWLIRMRLFYSVPSQLMFLFFLNSLCLVSVMLSCVSQV</sequence>
<proteinExistence type="predicted"/>
<dbReference type="Proteomes" id="UP001367508">
    <property type="component" value="Unassembled WGS sequence"/>
</dbReference>
<feature type="transmembrane region" description="Helical" evidence="1">
    <location>
        <begin position="34"/>
        <end position="53"/>
    </location>
</feature>
<comment type="caution">
    <text evidence="2">The sequence shown here is derived from an EMBL/GenBank/DDBJ whole genome shotgun (WGS) entry which is preliminary data.</text>
</comment>
<evidence type="ECO:0000313" key="2">
    <source>
        <dbReference type="EMBL" id="KAK7304986.1"/>
    </source>
</evidence>
<evidence type="ECO:0000313" key="3">
    <source>
        <dbReference type="Proteomes" id="UP001367508"/>
    </source>
</evidence>
<keyword evidence="1" id="KW-0472">Membrane</keyword>
<gene>
    <name evidence="2" type="ORF">VNO77_42883</name>
</gene>
<reference evidence="2 3" key="1">
    <citation type="submission" date="2024-01" db="EMBL/GenBank/DDBJ databases">
        <title>The genomes of 5 underutilized Papilionoideae crops provide insights into root nodulation and disease resistanc.</title>
        <authorList>
            <person name="Jiang F."/>
        </authorList>
    </citation>
    <scope>NUCLEOTIDE SEQUENCE [LARGE SCALE GENOMIC DNA]</scope>
    <source>
        <strain evidence="2">LVBAO_FW01</strain>
        <tissue evidence="2">Leaves</tissue>
    </source>
</reference>
<name>A0AAN9PNV9_CANGL</name>
<dbReference type="AlphaFoldDB" id="A0AAN9PNV9"/>
<organism evidence="2 3">
    <name type="scientific">Canavalia gladiata</name>
    <name type="common">Sword bean</name>
    <name type="synonym">Dolichos gladiatus</name>
    <dbReference type="NCBI Taxonomy" id="3824"/>
    <lineage>
        <taxon>Eukaryota</taxon>
        <taxon>Viridiplantae</taxon>
        <taxon>Streptophyta</taxon>
        <taxon>Embryophyta</taxon>
        <taxon>Tracheophyta</taxon>
        <taxon>Spermatophyta</taxon>
        <taxon>Magnoliopsida</taxon>
        <taxon>eudicotyledons</taxon>
        <taxon>Gunneridae</taxon>
        <taxon>Pentapetalae</taxon>
        <taxon>rosids</taxon>
        <taxon>fabids</taxon>
        <taxon>Fabales</taxon>
        <taxon>Fabaceae</taxon>
        <taxon>Papilionoideae</taxon>
        <taxon>50 kb inversion clade</taxon>
        <taxon>NPAAA clade</taxon>
        <taxon>indigoferoid/millettioid clade</taxon>
        <taxon>Phaseoleae</taxon>
        <taxon>Canavalia</taxon>
    </lineage>
</organism>
<evidence type="ECO:0008006" key="4">
    <source>
        <dbReference type="Google" id="ProtNLM"/>
    </source>
</evidence>
<feature type="transmembrane region" description="Helical" evidence="1">
    <location>
        <begin position="97"/>
        <end position="116"/>
    </location>
</feature>
<accession>A0AAN9PNV9</accession>
<dbReference type="EMBL" id="JAYMYQ010000011">
    <property type="protein sequence ID" value="KAK7304986.1"/>
    <property type="molecule type" value="Genomic_DNA"/>
</dbReference>
<keyword evidence="3" id="KW-1185">Reference proteome</keyword>
<evidence type="ECO:0000256" key="1">
    <source>
        <dbReference type="SAM" id="Phobius"/>
    </source>
</evidence>
<keyword evidence="1" id="KW-0812">Transmembrane</keyword>
<protein>
    <recommendedName>
        <fullName evidence="4">Transmembrane protein</fullName>
    </recommendedName>
</protein>
<keyword evidence="1" id="KW-1133">Transmembrane helix</keyword>